<feature type="region of interest" description="Disordered" evidence="1">
    <location>
        <begin position="69"/>
        <end position="115"/>
    </location>
</feature>
<feature type="compositionally biased region" description="Low complexity" evidence="1">
    <location>
        <begin position="74"/>
        <end position="91"/>
    </location>
</feature>
<protein>
    <recommendedName>
        <fullName evidence="5">Maintenance of telomere capping protein 4</fullName>
    </recommendedName>
</protein>
<feature type="compositionally biased region" description="Acidic residues" evidence="1">
    <location>
        <begin position="451"/>
        <end position="467"/>
    </location>
</feature>
<dbReference type="Proteomes" id="UP000187013">
    <property type="component" value="Unassembled WGS sequence"/>
</dbReference>
<feature type="compositionally biased region" description="Low complexity" evidence="1">
    <location>
        <begin position="278"/>
        <end position="296"/>
    </location>
</feature>
<evidence type="ECO:0000256" key="1">
    <source>
        <dbReference type="SAM" id="MobiDB-lite"/>
    </source>
</evidence>
<dbReference type="PANTHER" id="PTHR38426">
    <property type="entry name" value="MAINTENANCE OF TELOMERE CAPPING PROTEIN 4"/>
    <property type="match status" value="1"/>
</dbReference>
<accession>A0A1Q3AER6</accession>
<dbReference type="OrthoDB" id="4064064at2759"/>
<evidence type="ECO:0000313" key="3">
    <source>
        <dbReference type="EMBL" id="GAV54161.1"/>
    </source>
</evidence>
<dbReference type="PANTHER" id="PTHR38426:SF1">
    <property type="entry name" value="MAINTENANCE OF TELOMERE CAPPING PROTEIN 4"/>
    <property type="match status" value="1"/>
</dbReference>
<proteinExistence type="predicted"/>
<dbReference type="AlphaFoldDB" id="A0A1Q3AER6"/>
<dbReference type="InterPro" id="IPR038769">
    <property type="entry name" value="MTC4"/>
</dbReference>
<gene>
    <name evidence="3" type="ORF">ZYGR_0AK06630</name>
</gene>
<organism evidence="3 4">
    <name type="scientific">Zygosaccharomyces rouxii</name>
    <dbReference type="NCBI Taxonomy" id="4956"/>
    <lineage>
        <taxon>Eukaryota</taxon>
        <taxon>Fungi</taxon>
        <taxon>Dikarya</taxon>
        <taxon>Ascomycota</taxon>
        <taxon>Saccharomycotina</taxon>
        <taxon>Saccharomycetes</taxon>
        <taxon>Saccharomycetales</taxon>
        <taxon>Saccharomycetaceae</taxon>
        <taxon>Zygosaccharomyces</taxon>
    </lineage>
</organism>
<reference evidence="3 4" key="1">
    <citation type="submission" date="2016-08" db="EMBL/GenBank/DDBJ databases">
        <title>Draft genome sequence of allopolyploid Zygosaccharomyces rouxii.</title>
        <authorList>
            <person name="Watanabe J."/>
            <person name="Uehara K."/>
            <person name="Mogi Y."/>
            <person name="Tsukioka Y."/>
        </authorList>
    </citation>
    <scope>NUCLEOTIDE SEQUENCE [LARGE SCALE GENOMIC DNA]</scope>
    <source>
        <strain evidence="3 4">NBRC 110957</strain>
    </source>
</reference>
<sequence length="661" mass="75738">MTLTNKSSEENTDTRETVDGEDSTSDTKNTTHDDIKRNRIKLATKLLIDTKYSLMDDFNYNRGFSRFKDETASKENPTNPSNSSESGSMVSLDRASGNRNNGNHNEDKDGKNLGATIPRSTRIKADRVRIYLDNYYTKLEGCISIENSEHLHEGVEGVYNPLQVIRNRKLKNKYNEMPARQFLMRKPPLIAILNFSKKPHKKMPWFVDVTESASDMTWRTSHWDELVDPHGNLWFGKKDPSSHIEGPYNKARGESRSNHKNHHHHHHHHHLRKPHHISLSSRRGSGTGATDSSTTAEDGDMHGTPMEYTKLLKSFNENDFSDKEVNHLTPTEYEDEESLSADSERSRLNRFEMMIRKPKWSRSPNTRRRSHGGSTEKFIAPLHHTRTGSTTARTPRHSRGSASSGLVSNTSITPLANNSTSGSVNDSHTPRGTLLNAVTVHRLRNPGAEAAVDDDEEEDEKEIDPLQEEPFNPAKSADRYGYEQIDEKLQEQMSTTRFLMGAIKVVRHRKMTNDIIKRNYIQKRRVLHHDENMPLIVNSTSEMFKTYDEELDKALKKGNNYASSLLNDYSMCVETLISTTDRILSDINTTLTLKLKMFQENADRFGSLRMMKTQKLTKILYTVLEILIITVFWTIWLAVSILKCAKLSVVLTIRLLKWMLW</sequence>
<comment type="caution">
    <text evidence="3">The sequence shown here is derived from an EMBL/GenBank/DDBJ whole genome shotgun (WGS) entry which is preliminary data.</text>
</comment>
<feature type="compositionally biased region" description="Basic and acidic residues" evidence="1">
    <location>
        <begin position="7"/>
        <end position="18"/>
    </location>
</feature>
<evidence type="ECO:0008006" key="5">
    <source>
        <dbReference type="Google" id="ProtNLM"/>
    </source>
</evidence>
<dbReference type="EMBL" id="BDGX01000037">
    <property type="protein sequence ID" value="GAV54161.1"/>
    <property type="molecule type" value="Genomic_DNA"/>
</dbReference>
<feature type="compositionally biased region" description="Polar residues" evidence="1">
    <location>
        <begin position="400"/>
        <end position="427"/>
    </location>
</feature>
<evidence type="ECO:0000256" key="2">
    <source>
        <dbReference type="SAM" id="Phobius"/>
    </source>
</evidence>
<keyword evidence="2" id="KW-0812">Transmembrane</keyword>
<feature type="transmembrane region" description="Helical" evidence="2">
    <location>
        <begin position="619"/>
        <end position="639"/>
    </location>
</feature>
<feature type="region of interest" description="Disordered" evidence="1">
    <location>
        <begin position="1"/>
        <end position="31"/>
    </location>
</feature>
<keyword evidence="2" id="KW-0472">Membrane</keyword>
<feature type="region of interest" description="Disordered" evidence="1">
    <location>
        <begin position="235"/>
        <end position="305"/>
    </location>
</feature>
<keyword evidence="2" id="KW-1133">Transmembrane helix</keyword>
<feature type="compositionally biased region" description="Basic residues" evidence="1">
    <location>
        <begin position="258"/>
        <end position="276"/>
    </location>
</feature>
<name>A0A1Q3AER6_ZYGRO</name>
<feature type="region of interest" description="Disordered" evidence="1">
    <location>
        <begin position="382"/>
        <end position="430"/>
    </location>
</feature>
<evidence type="ECO:0000313" key="4">
    <source>
        <dbReference type="Proteomes" id="UP000187013"/>
    </source>
</evidence>
<feature type="region of interest" description="Disordered" evidence="1">
    <location>
        <begin position="447"/>
        <end position="476"/>
    </location>
</feature>
<feature type="region of interest" description="Disordered" evidence="1">
    <location>
        <begin position="357"/>
        <end position="376"/>
    </location>
</feature>
<feature type="compositionally biased region" description="Basic residues" evidence="1">
    <location>
        <begin position="357"/>
        <end position="371"/>
    </location>
</feature>